<protein>
    <submittedName>
        <fullName evidence="1">Uncharacterized protein</fullName>
    </submittedName>
</protein>
<organism evidence="1 2">
    <name type="scientific">Cuscuta europaea</name>
    <name type="common">European dodder</name>
    <dbReference type="NCBI Taxonomy" id="41803"/>
    <lineage>
        <taxon>Eukaryota</taxon>
        <taxon>Viridiplantae</taxon>
        <taxon>Streptophyta</taxon>
        <taxon>Embryophyta</taxon>
        <taxon>Tracheophyta</taxon>
        <taxon>Spermatophyta</taxon>
        <taxon>Magnoliopsida</taxon>
        <taxon>eudicotyledons</taxon>
        <taxon>Gunneridae</taxon>
        <taxon>Pentapetalae</taxon>
        <taxon>asterids</taxon>
        <taxon>lamiids</taxon>
        <taxon>Solanales</taxon>
        <taxon>Convolvulaceae</taxon>
        <taxon>Cuscuteae</taxon>
        <taxon>Cuscuta</taxon>
        <taxon>Cuscuta subgen. Cuscuta</taxon>
    </lineage>
</organism>
<comment type="caution">
    <text evidence="1">The sequence shown here is derived from an EMBL/GenBank/DDBJ whole genome shotgun (WGS) entry which is preliminary data.</text>
</comment>
<proteinExistence type="predicted"/>
<keyword evidence="2" id="KW-1185">Reference proteome</keyword>
<gene>
    <name evidence="1" type="ORF">CEURO_LOCUS21179</name>
</gene>
<reference evidence="1" key="1">
    <citation type="submission" date="2022-07" db="EMBL/GenBank/DDBJ databases">
        <authorList>
            <person name="Macas J."/>
            <person name="Novak P."/>
            <person name="Neumann P."/>
        </authorList>
    </citation>
    <scope>NUCLEOTIDE SEQUENCE</scope>
</reference>
<evidence type="ECO:0000313" key="2">
    <source>
        <dbReference type="Proteomes" id="UP001152484"/>
    </source>
</evidence>
<dbReference type="AlphaFoldDB" id="A0A9P1ELV2"/>
<sequence length="216" mass="25199">MEVPAIELPEYDFSKVCPCNECSEKTKALMEFEIDLKSKHDRIRKLYIQVFYDIEDFTNIIPAFVRTTETWACLQRSRKSLHEKSGVPLTRSKSEEDIRDVFSQICTILLNQERLNQFVLPDECEGHDDKPNHLNEKISSMFKCFLFTKFEDVVLNILSKMNEPENQDGKSAEEGEMSLNLSISKRHLDKQIKVFKELPFQDMYLEFETLAGRGVS</sequence>
<accession>A0A9P1ELV2</accession>
<name>A0A9P1ELV2_CUSEU</name>
<dbReference type="Proteomes" id="UP001152484">
    <property type="component" value="Unassembled WGS sequence"/>
</dbReference>
<evidence type="ECO:0000313" key="1">
    <source>
        <dbReference type="EMBL" id="CAH9116490.1"/>
    </source>
</evidence>
<dbReference type="EMBL" id="CAMAPE010000070">
    <property type="protein sequence ID" value="CAH9116490.1"/>
    <property type="molecule type" value="Genomic_DNA"/>
</dbReference>